<sequence>MTELFSPGLQAWVAVDSLVDGMAMGGTRMTGTVSRQEVAQLARAMSTKLALAGLPIGGAKAGIRVGTGDRETTLRAFGRVSSPLLHGGVYLGCDLGITHADRDLFLAEAGYDVAQNPRVGRLPVDWGTLWTHLADITGFGVCEAAAAAIRTRFGSRPCRVAIQGFGTVGRAVAKSLAERGHSVVAVADIRGTVEAREGLPVGHLLDLTDSAGVMDRTRMPDGVTVHGEPEAWLGVDADVLVLAADVDAIRADNVRRVTAEVVVEGGNLCCTAEAKEMLAGQGVLLIPDVVANVGAAAATGCVLTGTVPFGLALKPMVNWMFDWVGLRVRENTEAAMELIAGGVTDPVPHLLAQRRTAW</sequence>
<dbReference type="Pfam" id="PF02812">
    <property type="entry name" value="ELFV_dehydrog_N"/>
    <property type="match status" value="1"/>
</dbReference>
<dbReference type="PATRIC" id="fig|68170.10.peg.6825"/>
<dbReference type="InterPro" id="IPR006097">
    <property type="entry name" value="Glu/Leu/Phe/Val/Trp_DH_dimer"/>
</dbReference>
<comment type="similarity">
    <text evidence="1 3">Belongs to the Glu/Leu/Phe/Val dehydrogenases family.</text>
</comment>
<evidence type="ECO:0000256" key="3">
    <source>
        <dbReference type="RuleBase" id="RU004417"/>
    </source>
</evidence>
<dbReference type="InterPro" id="IPR006096">
    <property type="entry name" value="Glu/Leu/Phe/Val/Trp_DH_C"/>
</dbReference>
<dbReference type="GO" id="GO:0006538">
    <property type="term" value="P:L-glutamate catabolic process"/>
    <property type="evidence" value="ECO:0007669"/>
    <property type="project" value="TreeGrafter"/>
</dbReference>
<gene>
    <name evidence="5" type="ORF">UK23_06250</name>
</gene>
<dbReference type="Gene3D" id="3.40.50.720">
    <property type="entry name" value="NAD(P)-binding Rossmann-like Domain"/>
    <property type="match status" value="1"/>
</dbReference>
<dbReference type="SUPFAM" id="SSF53223">
    <property type="entry name" value="Aminoacid dehydrogenase-like, N-terminal domain"/>
    <property type="match status" value="1"/>
</dbReference>
<name>A0A0F0HA37_LENAE</name>
<dbReference type="PANTHER" id="PTHR11606">
    <property type="entry name" value="GLUTAMATE DEHYDROGENASE"/>
    <property type="match status" value="1"/>
</dbReference>
<proteinExistence type="inferred from homology"/>
<protein>
    <recommendedName>
        <fullName evidence="4">Glutamate/phenylalanine/leucine/valine/L-tryptophan dehydrogenase C-terminal domain-containing protein</fullName>
    </recommendedName>
</protein>
<dbReference type="SMART" id="SM00839">
    <property type="entry name" value="ELFV_dehydrog"/>
    <property type="match status" value="1"/>
</dbReference>
<dbReference type="SUPFAM" id="SSF51735">
    <property type="entry name" value="NAD(P)-binding Rossmann-fold domains"/>
    <property type="match status" value="1"/>
</dbReference>
<evidence type="ECO:0000256" key="2">
    <source>
        <dbReference type="ARBA" id="ARBA00023002"/>
    </source>
</evidence>
<accession>A0A0F0HA37</accession>
<dbReference type="AlphaFoldDB" id="A0A0F0HA37"/>
<dbReference type="PRINTS" id="PR00082">
    <property type="entry name" value="GLFDHDRGNASE"/>
</dbReference>
<dbReference type="InterPro" id="IPR036291">
    <property type="entry name" value="NAD(P)-bd_dom_sf"/>
</dbReference>
<evidence type="ECO:0000313" key="5">
    <source>
        <dbReference type="EMBL" id="KJK51721.1"/>
    </source>
</evidence>
<evidence type="ECO:0000313" key="6">
    <source>
        <dbReference type="Proteomes" id="UP000033393"/>
    </source>
</evidence>
<dbReference type="InterPro" id="IPR006095">
    <property type="entry name" value="Glu/Leu/Phe/Val/Trp_DH"/>
</dbReference>
<dbReference type="EMBL" id="JYJG01000029">
    <property type="protein sequence ID" value="KJK51721.1"/>
    <property type="molecule type" value="Genomic_DNA"/>
</dbReference>
<dbReference type="PANTHER" id="PTHR11606:SF13">
    <property type="entry name" value="GLUTAMATE DEHYDROGENASE 1, MITOCHONDRIAL"/>
    <property type="match status" value="1"/>
</dbReference>
<evidence type="ECO:0000259" key="4">
    <source>
        <dbReference type="SMART" id="SM00839"/>
    </source>
</evidence>
<feature type="domain" description="Glutamate/phenylalanine/leucine/valine/L-tryptophan dehydrogenase C-terminal" evidence="4">
    <location>
        <begin position="131"/>
        <end position="336"/>
    </location>
</feature>
<dbReference type="GO" id="GO:0004352">
    <property type="term" value="F:glutamate dehydrogenase (NAD+) activity"/>
    <property type="evidence" value="ECO:0007669"/>
    <property type="project" value="TreeGrafter"/>
</dbReference>
<reference evidence="5 6" key="1">
    <citation type="submission" date="2015-02" db="EMBL/GenBank/DDBJ databases">
        <authorList>
            <person name="Ju K.-S."/>
            <person name="Doroghazi J.R."/>
            <person name="Metcalf W."/>
        </authorList>
    </citation>
    <scope>NUCLEOTIDE SEQUENCE [LARGE SCALE GENOMIC DNA]</scope>
    <source>
        <strain evidence="5 6">NRRL B-16140</strain>
    </source>
</reference>
<dbReference type="Gene3D" id="3.40.50.10860">
    <property type="entry name" value="Leucine Dehydrogenase, chain A, domain 1"/>
    <property type="match status" value="1"/>
</dbReference>
<keyword evidence="6" id="KW-1185">Reference proteome</keyword>
<dbReference type="Proteomes" id="UP000033393">
    <property type="component" value="Unassembled WGS sequence"/>
</dbReference>
<dbReference type="Pfam" id="PF00208">
    <property type="entry name" value="ELFV_dehydrog"/>
    <property type="match status" value="1"/>
</dbReference>
<comment type="caution">
    <text evidence="5">The sequence shown here is derived from an EMBL/GenBank/DDBJ whole genome shotgun (WGS) entry which is preliminary data.</text>
</comment>
<evidence type="ECO:0000256" key="1">
    <source>
        <dbReference type="ARBA" id="ARBA00006382"/>
    </source>
</evidence>
<dbReference type="InterPro" id="IPR046346">
    <property type="entry name" value="Aminoacid_DH-like_N_sf"/>
</dbReference>
<keyword evidence="2 3" id="KW-0560">Oxidoreductase</keyword>
<organism evidence="5 6">
    <name type="scientific">Lentzea aerocolonigenes</name>
    <name type="common">Lechevalieria aerocolonigenes</name>
    <name type="synonym">Saccharothrix aerocolonigenes</name>
    <dbReference type="NCBI Taxonomy" id="68170"/>
    <lineage>
        <taxon>Bacteria</taxon>
        <taxon>Bacillati</taxon>
        <taxon>Actinomycetota</taxon>
        <taxon>Actinomycetes</taxon>
        <taxon>Pseudonocardiales</taxon>
        <taxon>Pseudonocardiaceae</taxon>
        <taxon>Lentzea</taxon>
    </lineage>
</organism>